<keyword evidence="1" id="KW-0812">Transmembrane</keyword>
<keyword evidence="1" id="KW-1133">Transmembrane helix</keyword>
<dbReference type="PANTHER" id="PTHR36434">
    <property type="entry name" value="MEMBRANE PROTEASE YUGP-RELATED"/>
    <property type="match status" value="1"/>
</dbReference>
<proteinExistence type="predicted"/>
<dbReference type="Pfam" id="PF04298">
    <property type="entry name" value="Zn_peptidase_2"/>
    <property type="match status" value="1"/>
</dbReference>
<organism evidence="2 3">
    <name type="scientific">Thalassolituus pacificus</name>
    <dbReference type="NCBI Taxonomy" id="2975440"/>
    <lineage>
        <taxon>Bacteria</taxon>
        <taxon>Pseudomonadati</taxon>
        <taxon>Pseudomonadota</taxon>
        <taxon>Gammaproteobacteria</taxon>
        <taxon>Oceanospirillales</taxon>
        <taxon>Oceanospirillaceae</taxon>
        <taxon>Thalassolituus</taxon>
    </lineage>
</organism>
<dbReference type="Proteomes" id="UP001147830">
    <property type="component" value="Unassembled WGS sequence"/>
</dbReference>
<name>A0A9X2WHB0_9GAMM</name>
<accession>A0A9X2WHB0</accession>
<feature type="transmembrane region" description="Helical" evidence="1">
    <location>
        <begin position="145"/>
        <end position="167"/>
    </location>
</feature>
<dbReference type="EMBL" id="JAOANI010000022">
    <property type="protein sequence ID" value="MCT7360146.1"/>
    <property type="molecule type" value="Genomic_DNA"/>
</dbReference>
<dbReference type="AlphaFoldDB" id="A0A9X2WHB0"/>
<evidence type="ECO:0000256" key="1">
    <source>
        <dbReference type="SAM" id="Phobius"/>
    </source>
</evidence>
<gene>
    <name evidence="2" type="ORF">NYR02_14080</name>
</gene>
<protein>
    <submittedName>
        <fullName evidence="2">Zinc metallopeptidase</fullName>
    </submittedName>
</protein>
<dbReference type="RefSeq" id="WP_260976989.1">
    <property type="nucleotide sequence ID" value="NZ_JAOANI010000022.1"/>
</dbReference>
<evidence type="ECO:0000313" key="2">
    <source>
        <dbReference type="EMBL" id="MCT7360146.1"/>
    </source>
</evidence>
<evidence type="ECO:0000313" key="3">
    <source>
        <dbReference type="Proteomes" id="UP001147830"/>
    </source>
</evidence>
<keyword evidence="1" id="KW-0472">Membrane</keyword>
<feature type="transmembrane region" description="Helical" evidence="1">
    <location>
        <begin position="193"/>
        <end position="216"/>
    </location>
</feature>
<dbReference type="InterPro" id="IPR007395">
    <property type="entry name" value="Zn_peptidase_2"/>
</dbReference>
<reference evidence="2" key="1">
    <citation type="journal article" date="2022" name="Front. Microbiol.">
        <title>Genome-based taxonomic rearrangement of Oceanobacter-related bacteria including the description of Thalassolituus hydrocarbonoclasticus sp. nov. and Thalassolituus pacificus sp. nov. and emended description of the genus Thalassolituus.</title>
        <authorList>
            <person name="Dong C."/>
            <person name="Wei L."/>
            <person name="Wang J."/>
            <person name="Lai Q."/>
            <person name="Huang Z."/>
            <person name="Shao Z."/>
        </authorList>
    </citation>
    <scope>NUCLEOTIDE SEQUENCE</scope>
    <source>
        <strain evidence="2">59MF3M-4</strain>
    </source>
</reference>
<sequence>MIWLLLAALVLAILILPGVWVQRVLKKHSGRRDDYPGNGGDMARHLLAKLQLDDVQVEATDQGDHYDPGSKTVRLSADKFNGKSLTAVVVAAHEVGHALQHARKETLFQSRIGFAVLAYWMQRVAPLALLLAPLLAAVAPGASRFALIIAVGAMLIGTLVHIVTLPVEWDASFGKALPMLREGEYLDERDMKAAHSILTAAALTYVAASLVSLLNIGRWLRYLRR</sequence>
<reference evidence="2" key="2">
    <citation type="submission" date="2022-08" db="EMBL/GenBank/DDBJ databases">
        <authorList>
            <person name="Dong C."/>
        </authorList>
    </citation>
    <scope>NUCLEOTIDE SEQUENCE</scope>
    <source>
        <strain evidence="2">59MF3M-4</strain>
    </source>
</reference>
<keyword evidence="3" id="KW-1185">Reference proteome</keyword>
<dbReference type="PANTHER" id="PTHR36434:SF1">
    <property type="entry name" value="MEMBRANE PROTEASE YUGP-RELATED"/>
    <property type="match status" value="1"/>
</dbReference>
<comment type="caution">
    <text evidence="2">The sequence shown here is derived from an EMBL/GenBank/DDBJ whole genome shotgun (WGS) entry which is preliminary data.</text>
</comment>
<feature type="transmembrane region" description="Helical" evidence="1">
    <location>
        <begin position="117"/>
        <end position="138"/>
    </location>
</feature>